<dbReference type="InterPro" id="IPR016159">
    <property type="entry name" value="Cullin_repeat-like_dom_sf"/>
</dbReference>
<dbReference type="EMBL" id="LR743590">
    <property type="protein sequence ID" value="CAA2617687.1"/>
    <property type="molecule type" value="Genomic_DNA"/>
</dbReference>
<dbReference type="SUPFAM" id="SSF74788">
    <property type="entry name" value="Cullin repeat-like"/>
    <property type="match status" value="1"/>
</dbReference>
<evidence type="ECO:0000256" key="2">
    <source>
        <dbReference type="ARBA" id="ARBA00022448"/>
    </source>
</evidence>
<dbReference type="PANTHER" id="PTHR12542:SF49">
    <property type="entry name" value="EXOCYST SUBUNIT EXO70 FAMILY PROTEIN"/>
    <property type="match status" value="1"/>
</dbReference>
<dbReference type="Pfam" id="PF03081">
    <property type="entry name" value="Exo70_C"/>
    <property type="match status" value="1"/>
</dbReference>
<evidence type="ECO:0000256" key="4">
    <source>
        <dbReference type="SAM" id="MobiDB-lite"/>
    </source>
</evidence>
<keyword evidence="2 3" id="KW-0813">Transport</keyword>
<protein>
    <recommendedName>
        <fullName evidence="3">Exocyst subunit Exo70 family protein</fullName>
    </recommendedName>
</protein>
<evidence type="ECO:0000256" key="1">
    <source>
        <dbReference type="ARBA" id="ARBA00006756"/>
    </source>
</evidence>
<dbReference type="InterPro" id="IPR046364">
    <property type="entry name" value="Exo70_C"/>
</dbReference>
<keyword evidence="7" id="KW-1185">Reference proteome</keyword>
<accession>A0A7I8IHM7</accession>
<comment type="similarity">
    <text evidence="1 3">Belongs to the EXO70 family.</text>
</comment>
<dbReference type="GO" id="GO:0000145">
    <property type="term" value="C:exocyst"/>
    <property type="evidence" value="ECO:0007669"/>
    <property type="project" value="InterPro"/>
</dbReference>
<evidence type="ECO:0000259" key="5">
    <source>
        <dbReference type="Pfam" id="PF03081"/>
    </source>
</evidence>
<proteinExistence type="inferred from homology"/>
<evidence type="ECO:0000256" key="3">
    <source>
        <dbReference type="RuleBase" id="RU365026"/>
    </source>
</evidence>
<evidence type="ECO:0000313" key="7">
    <source>
        <dbReference type="Proteomes" id="UP001189122"/>
    </source>
</evidence>
<feature type="compositionally biased region" description="Polar residues" evidence="4">
    <location>
        <begin position="11"/>
        <end position="21"/>
    </location>
</feature>
<name>A0A7I8IHM7_SPIIN</name>
<gene>
    <name evidence="6" type="ORF">SI7747_03003849</name>
</gene>
<dbReference type="InterPro" id="IPR004140">
    <property type="entry name" value="Exo70"/>
</dbReference>
<dbReference type="GO" id="GO:0006887">
    <property type="term" value="P:exocytosis"/>
    <property type="evidence" value="ECO:0007669"/>
    <property type="project" value="UniProtKB-KW"/>
</dbReference>
<feature type="region of interest" description="Disordered" evidence="4">
    <location>
        <begin position="1"/>
        <end position="21"/>
    </location>
</feature>
<reference evidence="6 7" key="1">
    <citation type="submission" date="2019-12" db="EMBL/GenBank/DDBJ databases">
        <authorList>
            <person name="Scholz U."/>
            <person name="Mascher M."/>
            <person name="Fiebig A."/>
        </authorList>
    </citation>
    <scope>NUCLEOTIDE SEQUENCE</scope>
</reference>
<dbReference type="GO" id="GO:0015031">
    <property type="term" value="P:protein transport"/>
    <property type="evidence" value="ECO:0007669"/>
    <property type="project" value="UniProtKB-KW"/>
</dbReference>
<comment type="function">
    <text evidence="3">Component of the exocyst complex.</text>
</comment>
<keyword evidence="3" id="KW-0653">Protein transport</keyword>
<dbReference type="PANTHER" id="PTHR12542">
    <property type="entry name" value="EXOCYST COMPLEX PROTEIN EXO70"/>
    <property type="match status" value="1"/>
</dbReference>
<keyword evidence="3" id="KW-0268">Exocytosis</keyword>
<dbReference type="GO" id="GO:0005546">
    <property type="term" value="F:phosphatidylinositol-4,5-bisphosphate binding"/>
    <property type="evidence" value="ECO:0007669"/>
    <property type="project" value="InterPro"/>
</dbReference>
<organism evidence="6">
    <name type="scientific">Spirodela intermedia</name>
    <name type="common">Intermediate duckweed</name>
    <dbReference type="NCBI Taxonomy" id="51605"/>
    <lineage>
        <taxon>Eukaryota</taxon>
        <taxon>Viridiplantae</taxon>
        <taxon>Streptophyta</taxon>
        <taxon>Embryophyta</taxon>
        <taxon>Tracheophyta</taxon>
        <taxon>Spermatophyta</taxon>
        <taxon>Magnoliopsida</taxon>
        <taxon>Liliopsida</taxon>
        <taxon>Araceae</taxon>
        <taxon>Lemnoideae</taxon>
        <taxon>Spirodela</taxon>
    </lineage>
</organism>
<evidence type="ECO:0000313" key="6">
    <source>
        <dbReference type="EMBL" id="CAA2617687.1"/>
    </source>
</evidence>
<dbReference type="Pfam" id="PF20669">
    <property type="entry name" value="Exo70_N"/>
    <property type="match status" value="1"/>
</dbReference>
<sequence length="521" mass="59080">MEDCSPVVPLTRSNSPETTEFSDGVLAESIGTSDVQEWLDAAQEKILNWDSERSLTWDSEPVETSEFTQAVDEVRCLTESLEAALLKSPDPRARQIQDQASSILEVAMERLEEEFIRILTQHRLDITENVLRLHRHQERSCGLGFLLLGVQDQEVEPRNESFHPGLSPSERKLCDLIFGDYPGPASATCFSGISKGSLFQLLGFGEAIAISPPKPENLFGLLDMYEGLADLMPEIRDFFSPEGSPASISTECHEVLRRIGESVKASFNEFKNAIRKKTSNTPFPGGGPVHLTKYVMNYIGVIPKYRQTLCLLLEGQHDREEEEDGGGEVGSGDTSPLRRSLLSVAAILEENLRIRSKLYEDAALQHFFMMNNIHYMMKKVRECDIHELFGDDWMRAQSVQVHQHALHYQRESWSSVLNFFKDDGIYSPGSNQPSTAVLKERNLQDTDGMAHPDDRLRDDVVISISLNILQAYRNFKGRYEAYLTGQRRREKYIKFTVDDLQNYLLDFFLGSPKALHLPRRA</sequence>
<dbReference type="AlphaFoldDB" id="A0A7I8IHM7"/>
<feature type="domain" description="Exocyst complex subunit Exo70 C-terminal" evidence="5">
    <location>
        <begin position="165"/>
        <end position="506"/>
    </location>
</feature>
<dbReference type="Gene3D" id="1.20.1280.170">
    <property type="entry name" value="Exocyst complex component Exo70"/>
    <property type="match status" value="1"/>
</dbReference>
<dbReference type="EMBL" id="CACRZD030000003">
    <property type="protein sequence ID" value="CAA6657381.1"/>
    <property type="molecule type" value="Genomic_DNA"/>
</dbReference>
<dbReference type="Proteomes" id="UP001189122">
    <property type="component" value="Unassembled WGS sequence"/>
</dbReference>